<keyword evidence="10" id="KW-0808">Transferase</keyword>
<dbReference type="GO" id="GO:0090535">
    <property type="term" value="C:WICH complex"/>
    <property type="evidence" value="ECO:0007669"/>
    <property type="project" value="InterPro"/>
</dbReference>
<dbReference type="Gene3D" id="3.30.40.10">
    <property type="entry name" value="Zinc/RING finger domain, C3HC4 (zinc finger)"/>
    <property type="match status" value="2"/>
</dbReference>
<keyword evidence="5" id="KW-0805">Transcription regulation</keyword>
<evidence type="ECO:0000313" key="11">
    <source>
        <dbReference type="Proteomes" id="UP001152795"/>
    </source>
</evidence>
<evidence type="ECO:0000313" key="10">
    <source>
        <dbReference type="EMBL" id="CAB3991576.1"/>
    </source>
</evidence>
<dbReference type="Gene3D" id="1.20.920.10">
    <property type="entry name" value="Bromodomain-like"/>
    <property type="match status" value="1"/>
</dbReference>
<keyword evidence="7" id="KW-0804">Transcription</keyword>
<keyword evidence="11" id="KW-1185">Reference proteome</keyword>
<feature type="compositionally biased region" description="Basic residues" evidence="9">
    <location>
        <begin position="436"/>
        <end position="451"/>
    </location>
</feature>
<dbReference type="InterPro" id="IPR001487">
    <property type="entry name" value="Bromodomain"/>
</dbReference>
<protein>
    <submittedName>
        <fullName evidence="10">Tyrosine- kinase BAZ1B-like</fullName>
    </submittedName>
</protein>
<dbReference type="PROSITE" id="PS50016">
    <property type="entry name" value="ZF_PHD_2"/>
    <property type="match status" value="2"/>
</dbReference>
<dbReference type="InterPro" id="IPR018359">
    <property type="entry name" value="Bromodomain_CS"/>
</dbReference>
<dbReference type="Proteomes" id="UP001152795">
    <property type="component" value="Unassembled WGS sequence"/>
</dbReference>
<dbReference type="InterPro" id="IPR019787">
    <property type="entry name" value="Znf_PHD-finger"/>
</dbReference>
<dbReference type="SMART" id="SM00297">
    <property type="entry name" value="BROMO"/>
    <property type="match status" value="1"/>
</dbReference>
<feature type="compositionally biased region" description="Basic and acidic residues" evidence="9">
    <location>
        <begin position="421"/>
        <end position="435"/>
    </location>
</feature>
<dbReference type="OrthoDB" id="5989931at2759"/>
<dbReference type="EMBL" id="CACRXK020001878">
    <property type="protein sequence ID" value="CAB3991576.1"/>
    <property type="molecule type" value="Genomic_DNA"/>
</dbReference>
<dbReference type="PANTHER" id="PTHR46802">
    <property type="entry name" value="TYROSINE-PROTEIN KINASE BAZ1B"/>
    <property type="match status" value="1"/>
</dbReference>
<keyword evidence="6" id="KW-0103">Bromodomain</keyword>
<dbReference type="PROSITE" id="PS00633">
    <property type="entry name" value="BROMODOMAIN_1"/>
    <property type="match status" value="1"/>
</dbReference>
<dbReference type="SUPFAM" id="SSF47370">
    <property type="entry name" value="Bromodomain"/>
    <property type="match status" value="1"/>
</dbReference>
<evidence type="ECO:0000256" key="2">
    <source>
        <dbReference type="ARBA" id="ARBA00022723"/>
    </source>
</evidence>
<dbReference type="GO" id="GO:0008270">
    <property type="term" value="F:zinc ion binding"/>
    <property type="evidence" value="ECO:0007669"/>
    <property type="project" value="UniProtKB-KW"/>
</dbReference>
<dbReference type="InterPro" id="IPR047174">
    <property type="entry name" value="BAZ1B"/>
</dbReference>
<dbReference type="SUPFAM" id="SSF57903">
    <property type="entry name" value="FYVE/PHD zinc finger"/>
    <property type="match status" value="2"/>
</dbReference>
<evidence type="ECO:0000256" key="3">
    <source>
        <dbReference type="ARBA" id="ARBA00022771"/>
    </source>
</evidence>
<dbReference type="CDD" id="cd15539">
    <property type="entry name" value="PHD1_AIRE"/>
    <property type="match status" value="1"/>
</dbReference>
<proteinExistence type="predicted"/>
<dbReference type="InterPro" id="IPR001965">
    <property type="entry name" value="Znf_PHD"/>
</dbReference>
<evidence type="ECO:0000256" key="1">
    <source>
        <dbReference type="ARBA" id="ARBA00004123"/>
    </source>
</evidence>
<keyword evidence="4" id="KW-0862">Zinc</keyword>
<dbReference type="InterPro" id="IPR013083">
    <property type="entry name" value="Znf_RING/FYVE/PHD"/>
</dbReference>
<dbReference type="GO" id="GO:0006974">
    <property type="term" value="P:DNA damage response"/>
    <property type="evidence" value="ECO:0007669"/>
    <property type="project" value="TreeGrafter"/>
</dbReference>
<organism evidence="10 11">
    <name type="scientific">Paramuricea clavata</name>
    <name type="common">Red gorgonian</name>
    <name type="synonym">Violescent sea-whip</name>
    <dbReference type="NCBI Taxonomy" id="317549"/>
    <lineage>
        <taxon>Eukaryota</taxon>
        <taxon>Metazoa</taxon>
        <taxon>Cnidaria</taxon>
        <taxon>Anthozoa</taxon>
        <taxon>Octocorallia</taxon>
        <taxon>Malacalcyonacea</taxon>
        <taxon>Plexauridae</taxon>
        <taxon>Paramuricea</taxon>
    </lineage>
</organism>
<name>A0A6S7GPT5_PARCT</name>
<accession>A0A6S7GPT5</accession>
<feature type="compositionally biased region" description="Basic and acidic residues" evidence="9">
    <location>
        <begin position="457"/>
        <end position="477"/>
    </location>
</feature>
<evidence type="ECO:0000256" key="4">
    <source>
        <dbReference type="ARBA" id="ARBA00022833"/>
    </source>
</evidence>
<dbReference type="SMART" id="SM00249">
    <property type="entry name" value="PHD"/>
    <property type="match status" value="2"/>
</dbReference>
<dbReference type="Pfam" id="PF00439">
    <property type="entry name" value="Bromodomain"/>
    <property type="match status" value="1"/>
</dbReference>
<keyword evidence="2" id="KW-0479">Metal-binding</keyword>
<evidence type="ECO:0000256" key="9">
    <source>
        <dbReference type="SAM" id="MobiDB-lite"/>
    </source>
</evidence>
<dbReference type="InterPro" id="IPR036427">
    <property type="entry name" value="Bromodomain-like_sf"/>
</dbReference>
<evidence type="ECO:0000256" key="5">
    <source>
        <dbReference type="ARBA" id="ARBA00023015"/>
    </source>
</evidence>
<dbReference type="Pfam" id="PF00628">
    <property type="entry name" value="PHD"/>
    <property type="match status" value="2"/>
</dbReference>
<keyword evidence="10" id="KW-0418">Kinase</keyword>
<keyword evidence="8" id="KW-0539">Nucleus</keyword>
<dbReference type="PRINTS" id="PR00503">
    <property type="entry name" value="BROMODOMAIN"/>
</dbReference>
<evidence type="ECO:0000256" key="8">
    <source>
        <dbReference type="ARBA" id="ARBA00023242"/>
    </source>
</evidence>
<feature type="region of interest" description="Disordered" evidence="9">
    <location>
        <begin position="421"/>
        <end position="526"/>
    </location>
</feature>
<dbReference type="GO" id="GO:0042393">
    <property type="term" value="F:histone binding"/>
    <property type="evidence" value="ECO:0007669"/>
    <property type="project" value="TreeGrafter"/>
</dbReference>
<comment type="subcellular location">
    <subcellularLocation>
        <location evidence="1">Nucleus</location>
    </subcellularLocation>
</comment>
<dbReference type="PROSITE" id="PS50014">
    <property type="entry name" value="BROMODOMAIN_2"/>
    <property type="match status" value="1"/>
</dbReference>
<evidence type="ECO:0000256" key="7">
    <source>
        <dbReference type="ARBA" id="ARBA00023163"/>
    </source>
</evidence>
<gene>
    <name evidence="10" type="ORF">PACLA_8A083241</name>
</gene>
<keyword evidence="3" id="KW-0863">Zinc-finger</keyword>
<dbReference type="GO" id="GO:0140801">
    <property type="term" value="F:histone H2AXY142 kinase activity"/>
    <property type="evidence" value="ECO:0007669"/>
    <property type="project" value="InterPro"/>
</dbReference>
<dbReference type="AlphaFoldDB" id="A0A6S7GPT5"/>
<sequence length="653" mass="75854">EKLYQKKQKVERFKEMINQVRDCRRLESLGSDRNHSRYWLFQSHPEALFVEKIASPDIKATECPDIGDVENENLKDGKIDPLSSKESWFYYNTKAEIDRLISSLNVQDENESALKQKLKGLKKQTKKLHFEKRQTDSSKACSEEDSIDHLGILKGEMSYLASRIIEGDIGCMENLETWSENVMSRSSFADLVTLALELATAVKIKSLWKKLGDREEWLKKDWVQAVKDSMTSSRLCFCIAMLDYCIMWDISTLFIKCKICRRSAGTMAVCDKCRKGFHIGCLRPALDDVPDEDWLCPVCIPVDEQRTRRAVTKKKPDIVDEESQEENDDYCDVCGGDGELICCDNCPKVYHKECHDPPLRNIPRGVWQCCSCQGRRPTAKKRSLPADREEYFDLECSYSESSSEESGFDVDDTAAVEWADRAKRREREKEEAKSERSKKKKKANKRKGKKRASLDNTEDRQKDIQNKKCRETIREYLNENTSENENSSPREKRTRLERNEENTRRSSRKRKCSSSEDECHVAKRKPRQNSELRMCEKLLKDLMHHEDSWPFTEPVDTSEVPDYLEVVACPMDFGTMKRKLNAFEYNSYEDCINDIKLVFANSDQYNLSTSDHGLAGISLGAYFKDILPNYFPKYELQELPQKSSSRELRKRRS</sequence>
<reference evidence="10" key="1">
    <citation type="submission" date="2020-04" db="EMBL/GenBank/DDBJ databases">
        <authorList>
            <person name="Alioto T."/>
            <person name="Alioto T."/>
            <person name="Gomez Garrido J."/>
        </authorList>
    </citation>
    <scope>NUCLEOTIDE SEQUENCE</scope>
    <source>
        <strain evidence="10">A484AB</strain>
    </source>
</reference>
<dbReference type="InterPro" id="IPR028941">
    <property type="entry name" value="WHIM2_dom"/>
</dbReference>
<comment type="caution">
    <text evidence="10">The sequence shown here is derived from an EMBL/GenBank/DDBJ whole genome shotgun (WGS) entry which is preliminary data.</text>
</comment>
<dbReference type="Pfam" id="PF15613">
    <property type="entry name" value="WSD"/>
    <property type="match status" value="1"/>
</dbReference>
<dbReference type="InterPro" id="IPR011011">
    <property type="entry name" value="Znf_FYVE_PHD"/>
</dbReference>
<feature type="compositionally biased region" description="Low complexity" evidence="9">
    <location>
        <begin position="478"/>
        <end position="487"/>
    </location>
</feature>
<dbReference type="PANTHER" id="PTHR46802:SF1">
    <property type="entry name" value="TYROSINE-PROTEIN KINASE BAZ1B"/>
    <property type="match status" value="1"/>
</dbReference>
<feature type="non-terminal residue" evidence="10">
    <location>
        <position position="653"/>
    </location>
</feature>
<feature type="compositionally biased region" description="Basic and acidic residues" evidence="9">
    <location>
        <begin position="488"/>
        <end position="504"/>
    </location>
</feature>
<evidence type="ECO:0000256" key="6">
    <source>
        <dbReference type="ARBA" id="ARBA00023117"/>
    </source>
</evidence>